<accession>A0ACC1IMI1</accession>
<gene>
    <name evidence="1" type="primary">BNA1_2</name>
    <name evidence="1" type="ORF">LPJ66_003803</name>
</gene>
<dbReference type="EMBL" id="JANBPG010000408">
    <property type="protein sequence ID" value="KAJ1896756.1"/>
    <property type="molecule type" value="Genomic_DNA"/>
</dbReference>
<proteinExistence type="predicted"/>
<name>A0ACC1IMI1_9FUNG</name>
<dbReference type="Proteomes" id="UP001150581">
    <property type="component" value="Unassembled WGS sequence"/>
</dbReference>
<keyword evidence="2" id="KW-1185">Reference proteome</keyword>
<reference evidence="1" key="1">
    <citation type="submission" date="2022-07" db="EMBL/GenBank/DDBJ databases">
        <title>Phylogenomic reconstructions and comparative analyses of Kickxellomycotina fungi.</title>
        <authorList>
            <person name="Reynolds N.K."/>
            <person name="Stajich J.E."/>
            <person name="Barry K."/>
            <person name="Grigoriev I.V."/>
            <person name="Crous P."/>
            <person name="Smith M.E."/>
        </authorList>
    </citation>
    <scope>NUCLEOTIDE SEQUENCE</scope>
    <source>
        <strain evidence="1">Benny 63K</strain>
    </source>
</reference>
<keyword evidence="1" id="KW-0223">Dioxygenase</keyword>
<comment type="caution">
    <text evidence="1">The sequence shown here is derived from an EMBL/GenBank/DDBJ whole genome shotgun (WGS) entry which is preliminary data.</text>
</comment>
<evidence type="ECO:0000313" key="1">
    <source>
        <dbReference type="EMBL" id="KAJ1896756.1"/>
    </source>
</evidence>
<sequence>MLPSSLNFPQWLADNKHRLQPPVCNSVFQEGADYLIMVVGGPNSRTDFHINPTEEWFYQLRGRMLLRMADPETHEIKDEYIEEGGMLLLPAMVPHSPNRFADTVGLVIERKRPGQREAMRWYCEVCGGVVHERWFFCESLERDLVPVIDEYKGCERLRTCKECGHLNPTSYTPSSS</sequence>
<organism evidence="1 2">
    <name type="scientific">Kickxella alabastrina</name>
    <dbReference type="NCBI Taxonomy" id="61397"/>
    <lineage>
        <taxon>Eukaryota</taxon>
        <taxon>Fungi</taxon>
        <taxon>Fungi incertae sedis</taxon>
        <taxon>Zoopagomycota</taxon>
        <taxon>Kickxellomycotina</taxon>
        <taxon>Kickxellomycetes</taxon>
        <taxon>Kickxellales</taxon>
        <taxon>Kickxellaceae</taxon>
        <taxon>Kickxella</taxon>
    </lineage>
</organism>
<keyword evidence="1" id="KW-0560">Oxidoreductase</keyword>
<protein>
    <submittedName>
        <fullName evidence="1">3-hydroxyanthranilic acid dioxygenase</fullName>
        <ecNumber evidence="1">1.13.11.6</ecNumber>
    </submittedName>
</protein>
<evidence type="ECO:0000313" key="2">
    <source>
        <dbReference type="Proteomes" id="UP001150581"/>
    </source>
</evidence>
<dbReference type="EC" id="1.13.11.6" evidence="1"/>